<name>A0A2P2NYZ6_RHIMU</name>
<proteinExistence type="predicted"/>
<sequence>MHSHFSGRNIGSDLSSMHNFIVFILFFLLFFLVLACLAWGRDGNGYFQCCVNRRILGPN</sequence>
<dbReference type="EMBL" id="GGEC01067244">
    <property type="protein sequence ID" value="MBX47728.1"/>
    <property type="molecule type" value="Transcribed_RNA"/>
</dbReference>
<evidence type="ECO:0000256" key="1">
    <source>
        <dbReference type="SAM" id="Phobius"/>
    </source>
</evidence>
<keyword evidence="1" id="KW-1133">Transmembrane helix</keyword>
<accession>A0A2P2NYZ6</accession>
<keyword evidence="1" id="KW-0812">Transmembrane</keyword>
<dbReference type="AlphaFoldDB" id="A0A2P2NYZ6"/>
<feature type="transmembrane region" description="Helical" evidence="1">
    <location>
        <begin position="20"/>
        <end position="39"/>
    </location>
</feature>
<evidence type="ECO:0000313" key="2">
    <source>
        <dbReference type="EMBL" id="MBX47728.1"/>
    </source>
</evidence>
<organism evidence="2">
    <name type="scientific">Rhizophora mucronata</name>
    <name type="common">Asiatic mangrove</name>
    <dbReference type="NCBI Taxonomy" id="61149"/>
    <lineage>
        <taxon>Eukaryota</taxon>
        <taxon>Viridiplantae</taxon>
        <taxon>Streptophyta</taxon>
        <taxon>Embryophyta</taxon>
        <taxon>Tracheophyta</taxon>
        <taxon>Spermatophyta</taxon>
        <taxon>Magnoliopsida</taxon>
        <taxon>eudicotyledons</taxon>
        <taxon>Gunneridae</taxon>
        <taxon>Pentapetalae</taxon>
        <taxon>rosids</taxon>
        <taxon>fabids</taxon>
        <taxon>Malpighiales</taxon>
        <taxon>Rhizophoraceae</taxon>
        <taxon>Rhizophora</taxon>
    </lineage>
</organism>
<protein>
    <submittedName>
        <fullName evidence="2">Uncharacterized protein</fullName>
    </submittedName>
</protein>
<keyword evidence="1" id="KW-0472">Membrane</keyword>
<reference evidence="2" key="1">
    <citation type="submission" date="2018-02" db="EMBL/GenBank/DDBJ databases">
        <title>Rhizophora mucronata_Transcriptome.</title>
        <authorList>
            <person name="Meera S.P."/>
            <person name="Sreeshan A."/>
            <person name="Augustine A."/>
        </authorList>
    </citation>
    <scope>NUCLEOTIDE SEQUENCE</scope>
    <source>
        <tissue evidence="2">Leaf</tissue>
    </source>
</reference>